<dbReference type="PRINTS" id="PR00039">
    <property type="entry name" value="HTHLYSR"/>
</dbReference>
<proteinExistence type="inferred from homology"/>
<keyword evidence="4" id="KW-0804">Transcription</keyword>
<organism evidence="6 7">
    <name type="scientific">Sphaerotilus microaerophilus</name>
    <dbReference type="NCBI Taxonomy" id="2914710"/>
    <lineage>
        <taxon>Bacteria</taxon>
        <taxon>Pseudomonadati</taxon>
        <taxon>Pseudomonadota</taxon>
        <taxon>Betaproteobacteria</taxon>
        <taxon>Burkholderiales</taxon>
        <taxon>Sphaerotilaceae</taxon>
        <taxon>Sphaerotilus</taxon>
    </lineage>
</organism>
<dbReference type="Proteomes" id="UP001057498">
    <property type="component" value="Chromosome"/>
</dbReference>
<dbReference type="Pfam" id="PF03466">
    <property type="entry name" value="LysR_substrate"/>
    <property type="match status" value="1"/>
</dbReference>
<dbReference type="InterPro" id="IPR000847">
    <property type="entry name" value="LysR_HTH_N"/>
</dbReference>
<dbReference type="InterPro" id="IPR036390">
    <property type="entry name" value="WH_DNA-bd_sf"/>
</dbReference>
<comment type="similarity">
    <text evidence="1">Belongs to the LysR transcriptional regulatory family.</text>
</comment>
<dbReference type="PROSITE" id="PS50931">
    <property type="entry name" value="HTH_LYSR"/>
    <property type="match status" value="1"/>
</dbReference>
<dbReference type="SUPFAM" id="SSF46785">
    <property type="entry name" value="Winged helix' DNA-binding domain"/>
    <property type="match status" value="1"/>
</dbReference>
<gene>
    <name evidence="6" type="ORF">CATMQ487_42290</name>
</gene>
<keyword evidence="7" id="KW-1185">Reference proteome</keyword>
<name>A0ABM7YRQ0_9BURK</name>
<feature type="domain" description="HTH lysR-type" evidence="5">
    <location>
        <begin position="26"/>
        <end position="83"/>
    </location>
</feature>
<keyword evidence="2" id="KW-0805">Transcription regulation</keyword>
<dbReference type="Pfam" id="PF00126">
    <property type="entry name" value="HTH_1"/>
    <property type="match status" value="1"/>
</dbReference>
<dbReference type="RefSeq" id="WP_251970468.1">
    <property type="nucleotide sequence ID" value="NZ_AP025730.1"/>
</dbReference>
<dbReference type="Gene3D" id="3.40.190.10">
    <property type="entry name" value="Periplasmic binding protein-like II"/>
    <property type="match status" value="2"/>
</dbReference>
<dbReference type="PANTHER" id="PTHR30118">
    <property type="entry name" value="HTH-TYPE TRANSCRIPTIONAL REGULATOR LEUO-RELATED"/>
    <property type="match status" value="1"/>
</dbReference>
<evidence type="ECO:0000256" key="1">
    <source>
        <dbReference type="ARBA" id="ARBA00009437"/>
    </source>
</evidence>
<dbReference type="Gene3D" id="1.10.10.10">
    <property type="entry name" value="Winged helix-like DNA-binding domain superfamily/Winged helix DNA-binding domain"/>
    <property type="match status" value="1"/>
</dbReference>
<evidence type="ECO:0000256" key="3">
    <source>
        <dbReference type="ARBA" id="ARBA00023125"/>
    </source>
</evidence>
<keyword evidence="3" id="KW-0238">DNA-binding</keyword>
<evidence type="ECO:0000313" key="6">
    <source>
        <dbReference type="EMBL" id="BDI07259.1"/>
    </source>
</evidence>
<dbReference type="InterPro" id="IPR005119">
    <property type="entry name" value="LysR_subst-bd"/>
</dbReference>
<protein>
    <submittedName>
        <fullName evidence="6">Transcriptional regulator</fullName>
    </submittedName>
</protein>
<dbReference type="EMBL" id="AP025730">
    <property type="protein sequence ID" value="BDI07259.1"/>
    <property type="molecule type" value="Genomic_DNA"/>
</dbReference>
<evidence type="ECO:0000313" key="7">
    <source>
        <dbReference type="Proteomes" id="UP001057498"/>
    </source>
</evidence>
<dbReference type="InterPro" id="IPR036388">
    <property type="entry name" value="WH-like_DNA-bd_sf"/>
</dbReference>
<accession>A0ABM7YRQ0</accession>
<dbReference type="PANTHER" id="PTHR30118:SF15">
    <property type="entry name" value="TRANSCRIPTIONAL REGULATORY PROTEIN"/>
    <property type="match status" value="1"/>
</dbReference>
<evidence type="ECO:0000256" key="4">
    <source>
        <dbReference type="ARBA" id="ARBA00023163"/>
    </source>
</evidence>
<evidence type="ECO:0000256" key="2">
    <source>
        <dbReference type="ARBA" id="ARBA00023015"/>
    </source>
</evidence>
<sequence length="338" mass="36709">MDETGGIPDDPLDPFDPFDRLDPAALDLNLLRVFAAVHRCRSVSRAAEQLGMSQPAASSAIARLRRELRDPLFARAHHGVRPTPVADQLARAVSQAFGLLAEALGDSLRFDPARSRRRFRLHLSDIGEARFLPALMAELGQRAPGVTIDCRVAEPERLPGLLDSGELDFAFGYLPSVNSTAATQRWPLVEDHYTLLLRQGHPQQAALAAARHDDTALRAEMGQLGYGVVRSHSETLAILQSLNLSDRVRLSASHFLALPAIVRRSELGVVMPAELAREWVQGGEFSQIDLPGHWPAFVVSLHVSRLRQPDAAQAWLGEVLRGLFGGGAGPAGATSIPH</sequence>
<evidence type="ECO:0000259" key="5">
    <source>
        <dbReference type="PROSITE" id="PS50931"/>
    </source>
</evidence>
<dbReference type="InterPro" id="IPR050389">
    <property type="entry name" value="LysR-type_TF"/>
</dbReference>
<reference evidence="6" key="1">
    <citation type="submission" date="2022-04" db="EMBL/GenBank/DDBJ databases">
        <title>Whole genome sequence of Sphaerotilus sp. FB-5.</title>
        <authorList>
            <person name="Takeda M."/>
            <person name="Narihara S."/>
            <person name="Akimoto M."/>
            <person name="Akimoto R."/>
            <person name="Nishiyashiki S."/>
            <person name="Murakami T."/>
        </authorList>
    </citation>
    <scope>NUCLEOTIDE SEQUENCE</scope>
    <source>
        <strain evidence="6">FB-5</strain>
    </source>
</reference>
<dbReference type="SUPFAM" id="SSF53850">
    <property type="entry name" value="Periplasmic binding protein-like II"/>
    <property type="match status" value="1"/>
</dbReference>